<evidence type="ECO:0000313" key="1">
    <source>
        <dbReference type="EMBL" id="WTU77541.1"/>
    </source>
</evidence>
<organism evidence="1">
    <name type="scientific">Streptomyces sp. NBC_00049</name>
    <dbReference type="NCBI Taxonomy" id="2903617"/>
    <lineage>
        <taxon>Bacteria</taxon>
        <taxon>Bacillati</taxon>
        <taxon>Actinomycetota</taxon>
        <taxon>Actinomycetes</taxon>
        <taxon>Kitasatosporales</taxon>
        <taxon>Streptomycetaceae</taxon>
        <taxon>Streptomyces</taxon>
    </lineage>
</organism>
<proteinExistence type="predicted"/>
<sequence length="70" mass="7426">MPDYTRVAVHPAGPEGCRAVTAHVHSEDQPLGTACSLAEVVDMFRAVGLETAAGWPPIRWLGGGPEAWDD</sequence>
<name>A0AAU2K021_9ACTN</name>
<protein>
    <submittedName>
        <fullName evidence="1">Uncharacterized protein</fullName>
    </submittedName>
</protein>
<accession>A0AAU2K021</accession>
<gene>
    <name evidence="1" type="ORF">OG327_31780</name>
</gene>
<dbReference type="EMBL" id="CP108264">
    <property type="protein sequence ID" value="WTU77541.1"/>
    <property type="molecule type" value="Genomic_DNA"/>
</dbReference>
<reference evidence="1" key="1">
    <citation type="submission" date="2022-10" db="EMBL/GenBank/DDBJ databases">
        <title>The complete genomes of actinobacterial strains from the NBC collection.</title>
        <authorList>
            <person name="Joergensen T.S."/>
            <person name="Alvarez Arevalo M."/>
            <person name="Sterndorff E.B."/>
            <person name="Faurdal D."/>
            <person name="Vuksanovic O."/>
            <person name="Mourched A.-S."/>
            <person name="Charusanti P."/>
            <person name="Shaw S."/>
            <person name="Blin K."/>
            <person name="Weber T."/>
        </authorList>
    </citation>
    <scope>NUCLEOTIDE SEQUENCE</scope>
    <source>
        <strain evidence="1">NBC_00049</strain>
    </source>
</reference>
<dbReference type="AlphaFoldDB" id="A0AAU2K021"/>